<evidence type="ECO:0000256" key="4">
    <source>
        <dbReference type="ARBA" id="ARBA00023014"/>
    </source>
</evidence>
<dbReference type="EMBL" id="JAAKZX010000215">
    <property type="protein sequence ID" value="NGO47962.1"/>
    <property type="molecule type" value="Genomic_DNA"/>
</dbReference>
<dbReference type="Pfam" id="PF04055">
    <property type="entry name" value="Radical_SAM"/>
    <property type="match status" value="1"/>
</dbReference>
<keyword evidence="2" id="KW-0479">Metal-binding</keyword>
<keyword evidence="1" id="KW-0949">S-adenosyl-L-methionine</keyword>
<evidence type="ECO:0000256" key="2">
    <source>
        <dbReference type="ARBA" id="ARBA00022723"/>
    </source>
</evidence>
<dbReference type="InterPro" id="IPR007197">
    <property type="entry name" value="rSAM"/>
</dbReference>
<dbReference type="InterPro" id="IPR023867">
    <property type="entry name" value="Sulphatase_maturase_rSAM"/>
</dbReference>
<dbReference type="NCBIfam" id="TIGR04269">
    <property type="entry name" value="SAM_SPASM_FxsB"/>
    <property type="match status" value="1"/>
</dbReference>
<dbReference type="PANTHER" id="PTHR43273:SF8">
    <property type="entry name" value="RADICAL SAM DOMAIN PROTEIN"/>
    <property type="match status" value="1"/>
</dbReference>
<gene>
    <name evidence="6" type="ORF">G6048_39750</name>
</gene>
<dbReference type="SFLD" id="SFLDG01072">
    <property type="entry name" value="dehydrogenase_like"/>
    <property type="match status" value="1"/>
</dbReference>
<evidence type="ECO:0000313" key="7">
    <source>
        <dbReference type="Proteomes" id="UP001518140"/>
    </source>
</evidence>
<comment type="caution">
    <text evidence="6">The sequence shown here is derived from an EMBL/GenBank/DDBJ whole genome shotgun (WGS) entry which is preliminary data.</text>
</comment>
<organism evidence="6 7">
    <name type="scientific">Streptomyces ureilyticus</name>
    <dbReference type="NCBI Taxonomy" id="1775131"/>
    <lineage>
        <taxon>Bacteria</taxon>
        <taxon>Bacillati</taxon>
        <taxon>Actinomycetota</taxon>
        <taxon>Actinomycetes</taxon>
        <taxon>Kitasatosporales</taxon>
        <taxon>Streptomycetaceae</taxon>
        <taxon>Streptomyces</taxon>
    </lineage>
</organism>
<dbReference type="InterPro" id="IPR013785">
    <property type="entry name" value="Aldolase_TIM"/>
</dbReference>
<feature type="domain" description="Radical SAM core" evidence="5">
    <location>
        <begin position="41"/>
        <end position="186"/>
    </location>
</feature>
<keyword evidence="7" id="KW-1185">Reference proteome</keyword>
<proteinExistence type="predicted"/>
<dbReference type="Gene3D" id="3.20.20.70">
    <property type="entry name" value="Aldolase class I"/>
    <property type="match status" value="1"/>
</dbReference>
<reference evidence="6 7" key="1">
    <citation type="submission" date="2020-02" db="EMBL/GenBank/DDBJ databases">
        <title>Whole-genome analyses of novel actinobacteria.</title>
        <authorList>
            <person name="Sahin N."/>
            <person name="Tokatli A."/>
        </authorList>
    </citation>
    <scope>NUCLEOTIDE SEQUENCE [LARGE SCALE GENOMIC DNA]</scope>
    <source>
        <strain evidence="6 7">YC419</strain>
    </source>
</reference>
<dbReference type="SFLD" id="SFLDG01386">
    <property type="entry name" value="main_SPASM_domain-containing"/>
    <property type="match status" value="1"/>
</dbReference>
<dbReference type="SFLD" id="SFLDG01067">
    <property type="entry name" value="SPASM/twitch_domain_containing"/>
    <property type="match status" value="1"/>
</dbReference>
<evidence type="ECO:0000313" key="6">
    <source>
        <dbReference type="EMBL" id="NGO47962.1"/>
    </source>
</evidence>
<keyword evidence="4" id="KW-0411">Iron-sulfur</keyword>
<dbReference type="Proteomes" id="UP001518140">
    <property type="component" value="Unassembled WGS sequence"/>
</dbReference>
<sequence>MRTNTPPGRRAPEPATVDVAALLDDGWRPAPLRQFILKVRSRCNLACDYCVIYEHGDRTWQRQPHAMGRRVLEQVARRIAEHASRHSLPRARVVLHGGEPLLAGPDGITRIVSTVREAVQRAGAEAEFTVQTNGTLLSERMLDTLAEHRVRVGVSVDGDRAAHDAHRLTPAGRGSYDRVMAGLHRLSGPYRQLYAGLLCTIDPVSDPVAVYESMLDTRPPLVDFLLPHAHWGTGTRAAPGAYGRWLSAVFDRWAGAEHKETSVRMLDELLHTVLGGRSRLDWVGLTRSISVFVEADGTLHQNDALRTSHDGAAASGLDVFRNSFDDVLHHPGFAARQAGARALADNCLSCPELAVCGGGEYGHRYRPGDGYRHPTVYCADLLVLVGHIRRRLARVEKACP</sequence>
<evidence type="ECO:0000256" key="3">
    <source>
        <dbReference type="ARBA" id="ARBA00023004"/>
    </source>
</evidence>
<accession>A0ABX0E334</accession>
<dbReference type="PANTHER" id="PTHR43273">
    <property type="entry name" value="ANAEROBIC SULFATASE-MATURATING ENZYME HOMOLOG ASLB-RELATED"/>
    <property type="match status" value="1"/>
</dbReference>
<dbReference type="SFLD" id="SFLDS00029">
    <property type="entry name" value="Radical_SAM"/>
    <property type="match status" value="1"/>
</dbReference>
<evidence type="ECO:0000259" key="5">
    <source>
        <dbReference type="Pfam" id="PF04055"/>
    </source>
</evidence>
<protein>
    <submittedName>
        <fullName evidence="6">FxsB family radical SAM/SPASM domain protein</fullName>
    </submittedName>
</protein>
<dbReference type="CDD" id="cd01335">
    <property type="entry name" value="Radical_SAM"/>
    <property type="match status" value="1"/>
</dbReference>
<keyword evidence="3" id="KW-0408">Iron</keyword>
<dbReference type="SUPFAM" id="SSF102114">
    <property type="entry name" value="Radical SAM enzymes"/>
    <property type="match status" value="1"/>
</dbReference>
<dbReference type="InterPro" id="IPR026335">
    <property type="entry name" value="rSAM_SPASM_FxsB"/>
</dbReference>
<dbReference type="InterPro" id="IPR058240">
    <property type="entry name" value="rSAM_sf"/>
</dbReference>
<name>A0ABX0E334_9ACTN</name>
<evidence type="ECO:0000256" key="1">
    <source>
        <dbReference type="ARBA" id="ARBA00022691"/>
    </source>
</evidence>